<comment type="subcellular location">
    <subcellularLocation>
        <location evidence="1">Membrane</location>
        <topology evidence="1">Multi-pass membrane protein</topology>
    </subcellularLocation>
</comment>
<dbReference type="GO" id="GO:0004930">
    <property type="term" value="F:G protein-coupled receptor activity"/>
    <property type="evidence" value="ECO:0007669"/>
    <property type="project" value="UniProtKB-KW"/>
</dbReference>
<evidence type="ECO:0000256" key="1">
    <source>
        <dbReference type="ARBA" id="ARBA00004141"/>
    </source>
</evidence>
<evidence type="ECO:0000256" key="2">
    <source>
        <dbReference type="ARBA" id="ARBA00022543"/>
    </source>
</evidence>
<sequence length="308" mass="34475">CFWETGPCLTIETLQDIIVIISLLLRVPWANAYLSAYMFFLIITCFPINFLTLYITMKHKKLRTALNSILLNLAVADLFTVFSGFTTTLYTSMNGYCTIEGFCATHNSQIALWSLVVLAIERWFVVCKPISNFCFGESHAIHLGEDCCWFHAPSVRLITFTSQRACSAHAVLTITPEVKNDSFVIYLFICHFTIPLVIISFGNLLCAVKEATSAEQESETPQKAGREVTLMDIMMISSFLVCWGITFGPLCMTVPAFFAKSSALYNPLIYILMNKQFYRCVLTQVGHHSAAVRLQVSVVVCSLTGMTP</sequence>
<feature type="transmembrane region" description="Helical" evidence="13">
    <location>
        <begin position="69"/>
        <end position="90"/>
    </location>
</feature>
<dbReference type="InterPro" id="IPR027430">
    <property type="entry name" value="Retinal_BS"/>
</dbReference>
<keyword evidence="9 13" id="KW-0472">Membrane</keyword>
<accession>A0A4W5KAD1</accession>
<dbReference type="Gene3D" id="1.20.1070.10">
    <property type="entry name" value="Rhodopsin 7-helix transmembrane proteins"/>
    <property type="match status" value="1"/>
</dbReference>
<dbReference type="GO" id="GO:0009881">
    <property type="term" value="F:photoreceptor activity"/>
    <property type="evidence" value="ECO:0007669"/>
    <property type="project" value="UniProtKB-KW"/>
</dbReference>
<keyword evidence="6 13" id="KW-1133">Transmembrane helix</keyword>
<keyword evidence="11 12" id="KW-0807">Transducer</keyword>
<feature type="domain" description="G-protein coupled receptors family 1 profile" evidence="14">
    <location>
        <begin position="48"/>
        <end position="243"/>
    </location>
</feature>
<evidence type="ECO:0000256" key="7">
    <source>
        <dbReference type="ARBA" id="ARBA00022991"/>
    </source>
</evidence>
<proteinExistence type="inferred from homology"/>
<keyword evidence="2" id="KW-0600">Photoreceptor protein</keyword>
<dbReference type="GO" id="GO:0007602">
    <property type="term" value="P:phototransduction"/>
    <property type="evidence" value="ECO:0007669"/>
    <property type="project" value="UniProtKB-KW"/>
</dbReference>
<evidence type="ECO:0000256" key="9">
    <source>
        <dbReference type="ARBA" id="ARBA00023136"/>
    </source>
</evidence>
<keyword evidence="7" id="KW-0157">Chromophore</keyword>
<dbReference type="PROSITE" id="PS50262">
    <property type="entry name" value="G_PROTEIN_RECEP_F1_2"/>
    <property type="match status" value="1"/>
</dbReference>
<evidence type="ECO:0000256" key="3">
    <source>
        <dbReference type="ARBA" id="ARBA00022606"/>
    </source>
</evidence>
<evidence type="ECO:0000256" key="8">
    <source>
        <dbReference type="ARBA" id="ARBA00023040"/>
    </source>
</evidence>
<dbReference type="Proteomes" id="UP000314982">
    <property type="component" value="Unassembled WGS sequence"/>
</dbReference>
<dbReference type="InterPro" id="IPR000276">
    <property type="entry name" value="GPCR_Rhodpsn"/>
</dbReference>
<evidence type="ECO:0000313" key="16">
    <source>
        <dbReference type="Proteomes" id="UP000314982"/>
    </source>
</evidence>
<dbReference type="Ensembl" id="ENSHHUT00000007722.1">
    <property type="protein sequence ID" value="ENSHHUP00000007495.1"/>
    <property type="gene ID" value="ENSHHUG00000004305.1"/>
</dbReference>
<dbReference type="Pfam" id="PF00001">
    <property type="entry name" value="7tm_1"/>
    <property type="match status" value="1"/>
</dbReference>
<keyword evidence="3" id="KW-0716">Sensory transduction</keyword>
<name>A0A4W5KAD1_9TELE</name>
<evidence type="ECO:0000256" key="5">
    <source>
        <dbReference type="ARBA" id="ARBA00022925"/>
    </source>
</evidence>
<keyword evidence="10 12" id="KW-0675">Receptor</keyword>
<evidence type="ECO:0000256" key="12">
    <source>
        <dbReference type="RuleBase" id="RU000688"/>
    </source>
</evidence>
<keyword evidence="8 12" id="KW-0297">G-protein coupled receptor</keyword>
<dbReference type="STRING" id="62062.ENSHHUP00000007495"/>
<dbReference type="InterPro" id="IPR050125">
    <property type="entry name" value="GPCR_opsins"/>
</dbReference>
<comment type="similarity">
    <text evidence="12">Belongs to the G-protein coupled receptor 1 family.</text>
</comment>
<dbReference type="PROSITE" id="PS00238">
    <property type="entry name" value="OPSIN"/>
    <property type="match status" value="1"/>
</dbReference>
<dbReference type="PANTHER" id="PTHR24240">
    <property type="entry name" value="OPSIN"/>
    <property type="match status" value="1"/>
</dbReference>
<evidence type="ECO:0000256" key="13">
    <source>
        <dbReference type="SAM" id="Phobius"/>
    </source>
</evidence>
<feature type="transmembrane region" description="Helical" evidence="13">
    <location>
        <begin position="32"/>
        <end position="57"/>
    </location>
</feature>
<feature type="transmembrane region" description="Helical" evidence="13">
    <location>
        <begin position="229"/>
        <end position="248"/>
    </location>
</feature>
<evidence type="ECO:0000256" key="6">
    <source>
        <dbReference type="ARBA" id="ARBA00022989"/>
    </source>
</evidence>
<reference evidence="15" key="3">
    <citation type="submission" date="2025-09" db="UniProtKB">
        <authorList>
            <consortium name="Ensembl"/>
        </authorList>
    </citation>
    <scope>IDENTIFICATION</scope>
</reference>
<keyword evidence="16" id="KW-1185">Reference proteome</keyword>
<dbReference type="SUPFAM" id="SSF81321">
    <property type="entry name" value="Family A G protein-coupled receptor-like"/>
    <property type="match status" value="1"/>
</dbReference>
<evidence type="ECO:0000256" key="10">
    <source>
        <dbReference type="ARBA" id="ARBA00023170"/>
    </source>
</evidence>
<feature type="transmembrane region" description="Helical" evidence="13">
    <location>
        <begin position="183"/>
        <end position="208"/>
    </location>
</feature>
<protein>
    <submittedName>
        <fullName evidence="15">Rhodopsin</fullName>
    </submittedName>
</protein>
<organism evidence="15 16">
    <name type="scientific">Hucho hucho</name>
    <name type="common">huchen</name>
    <dbReference type="NCBI Taxonomy" id="62062"/>
    <lineage>
        <taxon>Eukaryota</taxon>
        <taxon>Metazoa</taxon>
        <taxon>Chordata</taxon>
        <taxon>Craniata</taxon>
        <taxon>Vertebrata</taxon>
        <taxon>Euteleostomi</taxon>
        <taxon>Actinopterygii</taxon>
        <taxon>Neopterygii</taxon>
        <taxon>Teleostei</taxon>
        <taxon>Protacanthopterygii</taxon>
        <taxon>Salmoniformes</taxon>
        <taxon>Salmonidae</taxon>
        <taxon>Salmoninae</taxon>
        <taxon>Hucho</taxon>
    </lineage>
</organism>
<reference evidence="16" key="1">
    <citation type="submission" date="2018-06" db="EMBL/GenBank/DDBJ databases">
        <title>Genome assembly of Danube salmon.</title>
        <authorList>
            <person name="Macqueen D.J."/>
            <person name="Gundappa M.K."/>
        </authorList>
    </citation>
    <scope>NUCLEOTIDE SEQUENCE [LARGE SCALE GENOMIC DNA]</scope>
</reference>
<dbReference type="GeneTree" id="ENSGT01030000234549"/>
<evidence type="ECO:0000256" key="4">
    <source>
        <dbReference type="ARBA" id="ARBA00022692"/>
    </source>
</evidence>
<dbReference type="AlphaFoldDB" id="A0A4W5KAD1"/>
<dbReference type="PROSITE" id="PS00237">
    <property type="entry name" value="G_PROTEIN_RECEP_F1_1"/>
    <property type="match status" value="1"/>
</dbReference>
<reference evidence="15" key="2">
    <citation type="submission" date="2025-08" db="UniProtKB">
        <authorList>
            <consortium name="Ensembl"/>
        </authorList>
    </citation>
    <scope>IDENTIFICATION</scope>
</reference>
<evidence type="ECO:0000256" key="11">
    <source>
        <dbReference type="ARBA" id="ARBA00023224"/>
    </source>
</evidence>
<evidence type="ECO:0000313" key="15">
    <source>
        <dbReference type="Ensembl" id="ENSHHUP00000007495.1"/>
    </source>
</evidence>
<dbReference type="InterPro" id="IPR017452">
    <property type="entry name" value="GPCR_Rhodpsn_7TM"/>
</dbReference>
<keyword evidence="5" id="KW-0681">Retinal protein</keyword>
<keyword evidence="4 12" id="KW-0812">Transmembrane</keyword>
<dbReference type="PRINTS" id="PR00237">
    <property type="entry name" value="GPCRRHODOPSN"/>
</dbReference>
<evidence type="ECO:0000259" key="14">
    <source>
        <dbReference type="PROSITE" id="PS50262"/>
    </source>
</evidence>
<dbReference type="GO" id="GO:0016020">
    <property type="term" value="C:membrane"/>
    <property type="evidence" value="ECO:0007669"/>
    <property type="project" value="UniProtKB-SubCell"/>
</dbReference>